<feature type="region of interest" description="Disordered" evidence="1">
    <location>
        <begin position="196"/>
        <end position="356"/>
    </location>
</feature>
<keyword evidence="3" id="KW-1185">Reference proteome</keyword>
<dbReference type="AlphaFoldDB" id="A0A0U1M896"/>
<feature type="compositionally biased region" description="Low complexity" evidence="1">
    <location>
        <begin position="20"/>
        <end position="32"/>
    </location>
</feature>
<feature type="region of interest" description="Disordered" evidence="1">
    <location>
        <begin position="1"/>
        <end position="96"/>
    </location>
</feature>
<evidence type="ECO:0000313" key="2">
    <source>
        <dbReference type="EMBL" id="CRG91582.1"/>
    </source>
</evidence>
<evidence type="ECO:0000256" key="1">
    <source>
        <dbReference type="SAM" id="MobiDB-lite"/>
    </source>
</evidence>
<accession>A0A0U1M896</accession>
<dbReference type="Proteomes" id="UP000054383">
    <property type="component" value="Unassembled WGS sequence"/>
</dbReference>
<reference evidence="2 3" key="1">
    <citation type="submission" date="2015-04" db="EMBL/GenBank/DDBJ databases">
        <authorList>
            <person name="Syromyatnikov M.Y."/>
            <person name="Popov V.N."/>
        </authorList>
    </citation>
    <scope>NUCLEOTIDE SEQUENCE [LARGE SCALE GENOMIC DNA]</scope>
    <source>
        <strain evidence="2">WF-38-12</strain>
    </source>
</reference>
<protein>
    <submittedName>
        <fullName evidence="2">Uncharacterized protein</fullName>
    </submittedName>
</protein>
<feature type="compositionally biased region" description="Low complexity" evidence="1">
    <location>
        <begin position="278"/>
        <end position="289"/>
    </location>
</feature>
<feature type="region of interest" description="Disordered" evidence="1">
    <location>
        <begin position="133"/>
        <end position="169"/>
    </location>
</feature>
<name>A0A0U1M896_TALIS</name>
<organism evidence="2 3">
    <name type="scientific">Talaromyces islandicus</name>
    <name type="common">Penicillium islandicum</name>
    <dbReference type="NCBI Taxonomy" id="28573"/>
    <lineage>
        <taxon>Eukaryota</taxon>
        <taxon>Fungi</taxon>
        <taxon>Dikarya</taxon>
        <taxon>Ascomycota</taxon>
        <taxon>Pezizomycotina</taxon>
        <taxon>Eurotiomycetes</taxon>
        <taxon>Eurotiomycetidae</taxon>
        <taxon>Eurotiales</taxon>
        <taxon>Trichocomaceae</taxon>
        <taxon>Talaromyces</taxon>
        <taxon>Talaromyces sect. Islandici</taxon>
    </lineage>
</organism>
<gene>
    <name evidence="2" type="ORF">PISL3812_08632</name>
</gene>
<proteinExistence type="predicted"/>
<dbReference type="EMBL" id="CVMT01000010">
    <property type="protein sequence ID" value="CRG91582.1"/>
    <property type="molecule type" value="Genomic_DNA"/>
</dbReference>
<evidence type="ECO:0000313" key="3">
    <source>
        <dbReference type="Proteomes" id="UP000054383"/>
    </source>
</evidence>
<sequence>MDKKTQRGMTASLKQAVKGSSKSSAASANNHAAFKRSNSIDSDNPETDPEDMSSSGDNRGTFLHSPPFTKDSISAEKCSQLSPAKKLPSSHGNQKRPATVALQIYDVMYESGNNGFGQGEGAKSTLEKLNTRRSSDVIDTLPPPRHRSITFSDAAKASAPERQSLGTSVIKGTQNSAYAQHKIKKANNTLTSTATATATRDDNHAQCKRNTSKPTNIDIKICQQPERAFQDQNSLLIPGDPGPRRHPHSPFPTKAQLAARSPVSTPGTEGTDHVHQQTSSDDGGSDTSSYWFCKNQPDGNEKLGPVGGVLLSHHQDSSPKRQQQQSGAAADRKGQLEGRPPGFLANLQLRPKPSGK</sequence>